<evidence type="ECO:0000313" key="9">
    <source>
        <dbReference type="Proteomes" id="UP000198211"/>
    </source>
</evidence>
<accession>A0A225WLX6</accession>
<keyword evidence="5" id="KW-0732">Signal</keyword>
<reference evidence="9" key="1">
    <citation type="submission" date="2017-03" db="EMBL/GenBank/DDBJ databases">
        <title>Phytopthora megakarya and P. palmivora, two closely related causual agents of cacao black pod achieved similar genome size and gene model numbers by different mechanisms.</title>
        <authorList>
            <person name="Ali S."/>
            <person name="Shao J."/>
            <person name="Larry D.J."/>
            <person name="Kronmiller B."/>
            <person name="Shen D."/>
            <person name="Strem M.D."/>
            <person name="Melnick R.L."/>
            <person name="Guiltinan M.J."/>
            <person name="Tyler B.M."/>
            <person name="Meinhardt L.W."/>
            <person name="Bailey B.A."/>
        </authorList>
    </citation>
    <scope>NUCLEOTIDE SEQUENCE [LARGE SCALE GENOMIC DNA]</scope>
    <source>
        <strain evidence="9">zdho120</strain>
    </source>
</reference>
<evidence type="ECO:0000256" key="4">
    <source>
        <dbReference type="ARBA" id="ARBA00022525"/>
    </source>
</evidence>
<proteinExistence type="inferred from homology"/>
<dbReference type="InterPro" id="IPR054463">
    <property type="entry name" value="PexRD54_WY"/>
</dbReference>
<keyword evidence="6" id="KW-0843">Virulence</keyword>
<dbReference type="AlphaFoldDB" id="A0A225WLX6"/>
<evidence type="ECO:0000259" key="7">
    <source>
        <dbReference type="Pfam" id="PF22748"/>
    </source>
</evidence>
<evidence type="ECO:0000313" key="8">
    <source>
        <dbReference type="EMBL" id="OWZ18675.1"/>
    </source>
</evidence>
<dbReference type="Proteomes" id="UP000198211">
    <property type="component" value="Unassembled WGS sequence"/>
</dbReference>
<comment type="similarity">
    <text evidence="3">Belongs to the RxLR effector family.</text>
</comment>
<name>A0A225WLX6_9STRA</name>
<dbReference type="GO" id="GO:0005576">
    <property type="term" value="C:extracellular region"/>
    <property type="evidence" value="ECO:0007669"/>
    <property type="project" value="UniProtKB-SubCell"/>
</dbReference>
<comment type="subcellular location">
    <subcellularLocation>
        <location evidence="1">Host cell</location>
    </subcellularLocation>
    <subcellularLocation>
        <location evidence="2">Secreted</location>
    </subcellularLocation>
</comment>
<evidence type="ECO:0000256" key="2">
    <source>
        <dbReference type="ARBA" id="ARBA00004613"/>
    </source>
</evidence>
<evidence type="ECO:0000256" key="6">
    <source>
        <dbReference type="ARBA" id="ARBA00023026"/>
    </source>
</evidence>
<keyword evidence="9" id="KW-1185">Reference proteome</keyword>
<evidence type="ECO:0000256" key="1">
    <source>
        <dbReference type="ARBA" id="ARBA00004340"/>
    </source>
</evidence>
<dbReference type="Pfam" id="PF22748">
    <property type="entry name" value="PexRD54_WY"/>
    <property type="match status" value="1"/>
</dbReference>
<comment type="caution">
    <text evidence="8">The sequence shown here is derived from an EMBL/GenBank/DDBJ whole genome shotgun (WGS) entry which is preliminary data.</text>
</comment>
<evidence type="ECO:0000256" key="5">
    <source>
        <dbReference type="ARBA" id="ARBA00022729"/>
    </source>
</evidence>
<keyword evidence="4" id="KW-0964">Secreted</keyword>
<gene>
    <name evidence="8" type="ORF">PHMEG_0007201</name>
</gene>
<protein>
    <submittedName>
        <fullName evidence="8">RxLR effector protein</fullName>
    </submittedName>
</protein>
<feature type="domain" description="RxLR effector PexRD54 WY" evidence="7">
    <location>
        <begin position="267"/>
        <end position="305"/>
    </location>
</feature>
<dbReference type="EMBL" id="NBNE01000554">
    <property type="protein sequence ID" value="OWZ18675.1"/>
    <property type="molecule type" value="Genomic_DNA"/>
</dbReference>
<organism evidence="8 9">
    <name type="scientific">Phytophthora megakarya</name>
    <dbReference type="NCBI Taxonomy" id="4795"/>
    <lineage>
        <taxon>Eukaryota</taxon>
        <taxon>Sar</taxon>
        <taxon>Stramenopiles</taxon>
        <taxon>Oomycota</taxon>
        <taxon>Peronosporomycetes</taxon>
        <taxon>Peronosporales</taxon>
        <taxon>Peronosporaceae</taxon>
        <taxon>Phytophthora</taxon>
    </lineage>
</organism>
<sequence>MTTALIVVKRIWFRLLLVVVLHQSCISALLVDFNLDASDSSKVETPTSVGDVAPKGYLRARKLRMTTESDSSDERGFNVGIPSIQIFNDIASAKVKMSSKNQRATDELFTKLKVNRVKTDLFKSPRFKNWFNSVNRAYSNSMEGNVAMVTTLTAHYGDEAVAKVLLEAKRIAKTKSFAWKLEKAQFTKWKRDQKSVENVYKLLKLDEMGDKLFKSSGANTWIQYASNFQVKGDEAMFLTLKTHICEDVDAAKEDNDIATSLEKVELEHWLNTGKSSDEVFKLLRLNDETGNLLKNPAFNTWVSYVTKINKQNPYDIAFAKLLVRYGGPTLAKLIVGAKQDPTMNIIAGGLEVALHKHWIDEGKSANEIFKLLNLEQEGGAVVTSPMWGTWSSYLRNLNKNNPDEAVFLTLKKQFGQEKVMTMVDTTNEFGVKTHVAGKLQEEVWSSEGKTVDNIFKMFKLDVNGDNFVKSPLLSTWMSYPMTLENHNDDLNAISYLEKRFGNLKLARILDDSLQQNNSATTQANESNSNSECKGVLLVTVTAFFAIDNALSTVVDAGTRNLRSVGIAVARNEKRAGLNFSWLDDLVYPLPEQFQRMRTYPAHLENTFKNWRDG</sequence>
<evidence type="ECO:0000256" key="3">
    <source>
        <dbReference type="ARBA" id="ARBA00010400"/>
    </source>
</evidence>
<dbReference type="GO" id="GO:0043657">
    <property type="term" value="C:host cell"/>
    <property type="evidence" value="ECO:0007669"/>
    <property type="project" value="UniProtKB-SubCell"/>
</dbReference>